<dbReference type="GO" id="GO:0006313">
    <property type="term" value="P:DNA transposition"/>
    <property type="evidence" value="ECO:0007669"/>
    <property type="project" value="InterPro"/>
</dbReference>
<dbReference type="EMBL" id="BLLS01000300">
    <property type="protein sequence ID" value="GFH88681.1"/>
    <property type="molecule type" value="Genomic_DNA"/>
</dbReference>
<evidence type="ECO:0000259" key="1">
    <source>
        <dbReference type="Pfam" id="PF01609"/>
    </source>
</evidence>
<dbReference type="GO" id="GO:0004803">
    <property type="term" value="F:transposase activity"/>
    <property type="evidence" value="ECO:0007669"/>
    <property type="project" value="InterPro"/>
</dbReference>
<organism evidence="2 3">
    <name type="scientific">Bacteroides acidifaciens</name>
    <dbReference type="NCBI Taxonomy" id="85831"/>
    <lineage>
        <taxon>Bacteria</taxon>
        <taxon>Pseudomonadati</taxon>
        <taxon>Bacteroidota</taxon>
        <taxon>Bacteroidia</taxon>
        <taxon>Bacteroidales</taxon>
        <taxon>Bacteroidaceae</taxon>
        <taxon>Bacteroides</taxon>
    </lineage>
</organism>
<dbReference type="PANTHER" id="PTHR34614">
    <property type="match status" value="1"/>
</dbReference>
<gene>
    <name evidence="2" type="ORF">IMSAGC001_04125</name>
</gene>
<reference evidence="2 3" key="1">
    <citation type="journal article" date="2020" name="Microbiome">
        <title>Single-cell genomics of uncultured bacteria reveals dietary fiber responders in the mouse gut microbiota.</title>
        <authorList>
            <person name="Chijiiwa R."/>
            <person name="Hosokawa M."/>
            <person name="Kogawa M."/>
            <person name="Nishikawa Y."/>
            <person name="Ide K."/>
            <person name="Sakanashi C."/>
            <person name="Takahashi K."/>
            <person name="Takeyama H."/>
        </authorList>
    </citation>
    <scope>NUCLEOTIDE SEQUENCE [LARGE SCALE GENOMIC DNA]</scope>
    <source>
        <strain evidence="2">IMSAGC_001</strain>
    </source>
</reference>
<dbReference type="Proteomes" id="UP000491181">
    <property type="component" value="Unassembled WGS sequence"/>
</dbReference>
<proteinExistence type="predicted"/>
<dbReference type="RefSeq" id="WP_423776084.1">
    <property type="nucleotide sequence ID" value="NZ_BLLS01000300.1"/>
</dbReference>
<dbReference type="SUPFAM" id="SSF53098">
    <property type="entry name" value="Ribonuclease H-like"/>
    <property type="match status" value="1"/>
</dbReference>
<dbReference type="GO" id="GO:0003677">
    <property type="term" value="F:DNA binding"/>
    <property type="evidence" value="ECO:0007669"/>
    <property type="project" value="InterPro"/>
</dbReference>
<protein>
    <recommendedName>
        <fullName evidence="1">Transposase IS4-like domain-containing protein</fullName>
    </recommendedName>
</protein>
<evidence type="ECO:0000313" key="2">
    <source>
        <dbReference type="EMBL" id="GFH88681.1"/>
    </source>
</evidence>
<dbReference type="InterPro" id="IPR012337">
    <property type="entry name" value="RNaseH-like_sf"/>
</dbReference>
<feature type="domain" description="Transposase IS4-like" evidence="1">
    <location>
        <begin position="181"/>
        <end position="451"/>
    </location>
</feature>
<dbReference type="NCBIfam" id="NF033559">
    <property type="entry name" value="transpos_IS1634"/>
    <property type="match status" value="1"/>
</dbReference>
<dbReference type="AlphaFoldDB" id="A0A7J0A9R2"/>
<sequence>MFVRRKKNRSGSTSVVVADKSSSRFTELHVIGVGTTEDEISQLVNEGKNWIAHYGGQQTISFPDDECEKLRREENSMTEYIVSNIISTSLNSPQRIINKVYDKIGFNIIQDEELRHLVVSRICSPMSKKATVDYLRRHFKEEVSLQKIYRYLDKLYNTQQELVQEISVKHTKGLFGGNLGILFYDVTTLYFETTNKDKLRESGFSKDGKNANSQVVLGLLVSRGGYPLSYSLFNGSQYEGYTMLPIVDDFVQRFNLGNDFVVIADSGLMSAKNVKLLRDGGYKYIIGARIKKESGRIMEKIIATERRCGVFNDIKYPDGDRLIVGYSDERAKKNAFDREQGVERLRKRFSKGTLTKADINKRGYNKFLSVSSGITVSIDEEKIKEDAIWDGLKGYKTNTDLSPEKVYEAYQNLWNVERSFRITKGTLDVRPMFHFTPRRIEAHVCICFVALKVYKELERLLKLSGCPYSVDETLKIAETIVTIEIARPENKDTITKTLCLTEEERAIAYLIDTDDWLEL</sequence>
<accession>A0A7J0A9R2</accession>
<name>A0A7J0A9R2_9BACE</name>
<dbReference type="InterPro" id="IPR047654">
    <property type="entry name" value="IS1634_transpos"/>
</dbReference>
<comment type="caution">
    <text evidence="2">The sequence shown here is derived from an EMBL/GenBank/DDBJ whole genome shotgun (WGS) entry which is preliminary data.</text>
</comment>
<dbReference type="PANTHER" id="PTHR34614:SF2">
    <property type="entry name" value="TRANSPOSASE IS4-LIKE DOMAIN-CONTAINING PROTEIN"/>
    <property type="match status" value="1"/>
</dbReference>
<dbReference type="Pfam" id="PF01609">
    <property type="entry name" value="DDE_Tnp_1"/>
    <property type="match status" value="1"/>
</dbReference>
<dbReference type="InterPro" id="IPR002559">
    <property type="entry name" value="Transposase_11"/>
</dbReference>
<evidence type="ECO:0000313" key="3">
    <source>
        <dbReference type="Proteomes" id="UP000491181"/>
    </source>
</evidence>